<keyword evidence="3" id="KW-1185">Reference proteome</keyword>
<dbReference type="EMBL" id="JAGSOG010000287">
    <property type="protein sequence ID" value="MBR7838417.1"/>
    <property type="molecule type" value="Genomic_DNA"/>
</dbReference>
<feature type="signal peptide" evidence="1">
    <location>
        <begin position="1"/>
        <end position="40"/>
    </location>
</feature>
<comment type="caution">
    <text evidence="2">The sequence shown here is derived from an EMBL/GenBank/DDBJ whole genome shotgun (WGS) entry which is preliminary data.</text>
</comment>
<dbReference type="AlphaFoldDB" id="A0A941EY02"/>
<protein>
    <recommendedName>
        <fullName evidence="4">Lipoprotein</fullName>
    </recommendedName>
</protein>
<sequence>MSRTDGRSAVCRPFPRVRRARALDLSAALALIGCAAAGCANIEASNASDEHATGAAQTSTATTVTNPSGDPGCVAALKAISTYGPSSVKLLAEGREAVNNAGVQLLVTALDGAADAADQPAIKQDIRTLASAYDDYFDLTNDAVAVPVSVVLKDTVDLEGLCRE</sequence>
<proteinExistence type="predicted"/>
<gene>
    <name evidence="2" type="ORF">KDL01_34430</name>
</gene>
<reference evidence="2" key="1">
    <citation type="submission" date="2021-04" db="EMBL/GenBank/DDBJ databases">
        <title>Genome based classification of Actinospica acidithermotolerans sp. nov., an actinobacterium isolated from an Indonesian hot spring.</title>
        <authorList>
            <person name="Kusuma A.B."/>
            <person name="Putra K.E."/>
            <person name="Nafisah S."/>
            <person name="Loh J."/>
            <person name="Nouioui I."/>
            <person name="Goodfellow M."/>
        </authorList>
    </citation>
    <scope>NUCLEOTIDE SEQUENCE</scope>
    <source>
        <strain evidence="2">CSCA 57</strain>
    </source>
</reference>
<evidence type="ECO:0000256" key="1">
    <source>
        <dbReference type="SAM" id="SignalP"/>
    </source>
</evidence>
<feature type="chain" id="PRO_5038777028" description="Lipoprotein" evidence="1">
    <location>
        <begin position="41"/>
        <end position="164"/>
    </location>
</feature>
<dbReference type="RefSeq" id="WP_212532874.1">
    <property type="nucleotide sequence ID" value="NZ_JAGSOG010000287.1"/>
</dbReference>
<evidence type="ECO:0008006" key="4">
    <source>
        <dbReference type="Google" id="ProtNLM"/>
    </source>
</evidence>
<dbReference type="Proteomes" id="UP000675781">
    <property type="component" value="Unassembled WGS sequence"/>
</dbReference>
<name>A0A941EY02_9ACTN</name>
<organism evidence="2 3">
    <name type="scientific">Actinospica durhamensis</name>
    <dbReference type="NCBI Taxonomy" id="1508375"/>
    <lineage>
        <taxon>Bacteria</taxon>
        <taxon>Bacillati</taxon>
        <taxon>Actinomycetota</taxon>
        <taxon>Actinomycetes</taxon>
        <taxon>Catenulisporales</taxon>
        <taxon>Actinospicaceae</taxon>
        <taxon>Actinospica</taxon>
    </lineage>
</organism>
<keyword evidence="1" id="KW-0732">Signal</keyword>
<evidence type="ECO:0000313" key="2">
    <source>
        <dbReference type="EMBL" id="MBR7838417.1"/>
    </source>
</evidence>
<accession>A0A941EY02</accession>
<evidence type="ECO:0000313" key="3">
    <source>
        <dbReference type="Proteomes" id="UP000675781"/>
    </source>
</evidence>